<evidence type="ECO:0000313" key="1">
    <source>
        <dbReference type="EMBL" id="QIL48269.1"/>
    </source>
</evidence>
<protein>
    <submittedName>
        <fullName evidence="1">Uncharacterized protein</fullName>
    </submittedName>
</protein>
<dbReference type="EMBL" id="CP049887">
    <property type="protein sequence ID" value="QIL48269.1"/>
    <property type="molecule type" value="Genomic_DNA"/>
</dbReference>
<evidence type="ECO:0000313" key="2">
    <source>
        <dbReference type="Proteomes" id="UP000501747"/>
    </source>
</evidence>
<dbReference type="Proteomes" id="UP000501747">
    <property type="component" value="Chromosome"/>
</dbReference>
<dbReference type="RefSeq" id="WP_166034417.1">
    <property type="nucleotide sequence ID" value="NZ_CP049887.1"/>
</dbReference>
<organism evidence="1 2">
    <name type="scientific">Vagococcus hydrophili</name>
    <dbReference type="NCBI Taxonomy" id="2714947"/>
    <lineage>
        <taxon>Bacteria</taxon>
        <taxon>Bacillati</taxon>
        <taxon>Bacillota</taxon>
        <taxon>Bacilli</taxon>
        <taxon>Lactobacillales</taxon>
        <taxon>Enterococcaceae</taxon>
        <taxon>Vagococcus</taxon>
    </lineage>
</organism>
<proteinExistence type="predicted"/>
<gene>
    <name evidence="1" type="ORF">G7082_07070</name>
</gene>
<name>A0A6G8ATH4_9ENTE</name>
<keyword evidence="2" id="KW-1185">Reference proteome</keyword>
<reference evidence="1 2" key="1">
    <citation type="submission" date="2020-03" db="EMBL/GenBank/DDBJ databases">
        <title>Vagococcus sp. nov., isolated from beetles.</title>
        <authorList>
            <person name="Hyun D.-W."/>
            <person name="Bae J.-W."/>
        </authorList>
    </citation>
    <scope>NUCLEOTIDE SEQUENCE [LARGE SCALE GENOMIC DNA]</scope>
    <source>
        <strain evidence="1 2">HDW17B</strain>
    </source>
</reference>
<dbReference type="AlphaFoldDB" id="A0A6G8ATH4"/>
<sequence>MTTVSYNRQMFTEGDRNYDEYVMRDAIYTEYFLKNDLATDKEDITKEQIEMYRTRYGEWEPS</sequence>
<accession>A0A6G8ATH4</accession>
<dbReference type="KEGG" id="vhy:G7082_07070"/>